<evidence type="ECO:0000313" key="2">
    <source>
        <dbReference type="EMBL" id="GGJ69847.1"/>
    </source>
</evidence>
<dbReference type="PANTHER" id="PTHR43459">
    <property type="entry name" value="ENOYL-COA HYDRATASE"/>
    <property type="match status" value="1"/>
</dbReference>
<name>A0ABQ2DS66_9BACI</name>
<keyword evidence="3" id="KW-1185">Reference proteome</keyword>
<dbReference type="EMBL" id="BMPN01000006">
    <property type="protein sequence ID" value="GGJ69847.1"/>
    <property type="molecule type" value="Genomic_DNA"/>
</dbReference>
<accession>A0ABQ2DS66</accession>
<protein>
    <submittedName>
        <fullName evidence="2">Enoyl-CoA hydratase/isomerase YhaR</fullName>
    </submittedName>
</protein>
<dbReference type="Gene3D" id="3.90.226.10">
    <property type="entry name" value="2-enoyl-CoA Hydratase, Chain A, domain 1"/>
    <property type="match status" value="1"/>
</dbReference>
<dbReference type="PANTHER" id="PTHR43459:SF1">
    <property type="entry name" value="EG:BACN32G11.4 PROTEIN"/>
    <property type="match status" value="1"/>
</dbReference>
<evidence type="ECO:0000313" key="3">
    <source>
        <dbReference type="Proteomes" id="UP000634435"/>
    </source>
</evidence>
<proteinExistence type="inferred from homology"/>
<organism evidence="2 3">
    <name type="scientific">Virgibacillus kapii</name>
    <dbReference type="NCBI Taxonomy" id="1638645"/>
    <lineage>
        <taxon>Bacteria</taxon>
        <taxon>Bacillati</taxon>
        <taxon>Bacillota</taxon>
        <taxon>Bacilli</taxon>
        <taxon>Bacillales</taxon>
        <taxon>Bacillaceae</taxon>
        <taxon>Virgibacillus</taxon>
    </lineage>
</organism>
<reference evidence="3" key="1">
    <citation type="journal article" date="2019" name="Int. J. Syst. Evol. Microbiol.">
        <title>The Global Catalogue of Microorganisms (GCM) 10K type strain sequencing project: providing services to taxonomists for standard genome sequencing and annotation.</title>
        <authorList>
            <consortium name="The Broad Institute Genomics Platform"/>
            <consortium name="The Broad Institute Genome Sequencing Center for Infectious Disease"/>
            <person name="Wu L."/>
            <person name="Ma J."/>
        </authorList>
    </citation>
    <scope>NUCLEOTIDE SEQUENCE [LARGE SCALE GENOMIC DNA]</scope>
    <source>
        <strain evidence="3">JCM 30071</strain>
    </source>
</reference>
<dbReference type="SUPFAM" id="SSF52096">
    <property type="entry name" value="ClpP/crotonase"/>
    <property type="match status" value="1"/>
</dbReference>
<dbReference type="CDD" id="cd06558">
    <property type="entry name" value="crotonase-like"/>
    <property type="match status" value="1"/>
</dbReference>
<comment type="similarity">
    <text evidence="1">Belongs to the enoyl-CoA hydratase/isomerase family.</text>
</comment>
<dbReference type="InterPro" id="IPR029045">
    <property type="entry name" value="ClpP/crotonase-like_dom_sf"/>
</dbReference>
<dbReference type="InterPro" id="IPR001753">
    <property type="entry name" value="Enoyl-CoA_hydra/iso"/>
</dbReference>
<dbReference type="Proteomes" id="UP000634435">
    <property type="component" value="Unassembled WGS sequence"/>
</dbReference>
<dbReference type="Pfam" id="PF00378">
    <property type="entry name" value="ECH_1"/>
    <property type="match status" value="1"/>
</dbReference>
<dbReference type="Gene3D" id="1.10.12.10">
    <property type="entry name" value="Lyase 2-enoyl-coa Hydratase, Chain A, domain 2"/>
    <property type="match status" value="1"/>
</dbReference>
<evidence type="ECO:0000256" key="1">
    <source>
        <dbReference type="ARBA" id="ARBA00005254"/>
    </source>
</evidence>
<dbReference type="RefSeq" id="WP_021292193.1">
    <property type="nucleotide sequence ID" value="NZ_BMPN01000006.1"/>
</dbReference>
<comment type="caution">
    <text evidence="2">The sequence shown here is derived from an EMBL/GenBank/DDBJ whole genome shotgun (WGS) entry which is preliminary data.</text>
</comment>
<gene>
    <name evidence="2" type="primary">yhaR</name>
    <name evidence="2" type="ORF">GCM10007111_34390</name>
</gene>
<dbReference type="NCBIfam" id="NF005804">
    <property type="entry name" value="PRK07659.1"/>
    <property type="match status" value="1"/>
</dbReference>
<dbReference type="InterPro" id="IPR014748">
    <property type="entry name" value="Enoyl-CoA_hydra_C"/>
</dbReference>
<sequence>MGHTLIYESKDRVSYIHFNRADRYNAMNKEMLEELLQTIEKVEQSEDAIVILSGEGNAFSAGGDISMMKDSATKENFNEIMDIIGKVALKLYTLNKIVISAIHGSAAGLGLSIALTADFVIAQEDAKLGMLFIGIGLAPDGGGHFLLKERLGTQQAKQFIWGRKQVDGVKAKKMGLVDIVTEERVLTHAIKLANQLLSTPLAAMLATKSIYHSRQKDELKYYIEEEKQAQWSLKNTEDHQEGVQAFLDKREPVFQGK</sequence>